<dbReference type="GO" id="GO:0015421">
    <property type="term" value="F:ABC-type oligopeptide transporter activity"/>
    <property type="evidence" value="ECO:0007669"/>
    <property type="project" value="TreeGrafter"/>
</dbReference>
<evidence type="ECO:0000256" key="6">
    <source>
        <dbReference type="ARBA" id="ARBA00022989"/>
    </source>
</evidence>
<dbReference type="GO" id="GO:0005524">
    <property type="term" value="F:ATP binding"/>
    <property type="evidence" value="ECO:0007669"/>
    <property type="project" value="InterPro"/>
</dbReference>
<accession>A0A8S0T3W4</accession>
<evidence type="ECO:0000256" key="4">
    <source>
        <dbReference type="ARBA" id="ARBA00022692"/>
    </source>
</evidence>
<keyword evidence="7" id="KW-0472">Membrane</keyword>
<evidence type="ECO:0000256" key="3">
    <source>
        <dbReference type="ARBA" id="ARBA00022448"/>
    </source>
</evidence>
<comment type="subcellular location">
    <subcellularLocation>
        <location evidence="1">Membrane</location>
        <topology evidence="1">Multi-pass membrane protein</topology>
    </subcellularLocation>
</comment>
<comment type="caution">
    <text evidence="9">The sequence shown here is derived from an EMBL/GenBank/DDBJ whole genome shotgun (WGS) entry which is preliminary data.</text>
</comment>
<evidence type="ECO:0000256" key="1">
    <source>
        <dbReference type="ARBA" id="ARBA00004141"/>
    </source>
</evidence>
<keyword evidence="4" id="KW-0812">Transmembrane</keyword>
<evidence type="ECO:0000256" key="8">
    <source>
        <dbReference type="ARBA" id="ARBA00023180"/>
    </source>
</evidence>
<dbReference type="SUPFAM" id="SSF52540">
    <property type="entry name" value="P-loop containing nucleoside triphosphate hydrolases"/>
    <property type="match status" value="1"/>
</dbReference>
<evidence type="ECO:0000256" key="5">
    <source>
        <dbReference type="ARBA" id="ARBA00022737"/>
    </source>
</evidence>
<dbReference type="Gramene" id="OE9A069213T1">
    <property type="protein sequence ID" value="OE9A069213C1"/>
    <property type="gene ID" value="OE9A069213"/>
</dbReference>
<keyword evidence="6" id="KW-1133">Transmembrane helix</keyword>
<dbReference type="AlphaFoldDB" id="A0A8S0T3W4"/>
<evidence type="ECO:0000313" key="10">
    <source>
        <dbReference type="Proteomes" id="UP000594638"/>
    </source>
</evidence>
<dbReference type="Gene3D" id="3.40.50.300">
    <property type="entry name" value="P-loop containing nucleotide triphosphate hydrolases"/>
    <property type="match status" value="1"/>
</dbReference>
<evidence type="ECO:0000256" key="7">
    <source>
        <dbReference type="ARBA" id="ARBA00023136"/>
    </source>
</evidence>
<name>A0A8S0T3W4_OLEEU</name>
<dbReference type="GO" id="GO:0090374">
    <property type="term" value="P:oligopeptide export from mitochondrion"/>
    <property type="evidence" value="ECO:0007669"/>
    <property type="project" value="TreeGrafter"/>
</dbReference>
<sequence length="164" mass="18451">MELNYPVVRSKGLKLLELFLILKNPKILLLDKATSALNVESKRFVQDALGNVMTKRTMVVAHRLTTIRNTDRIAVVQVAKLVEQGTHDELVRSPDTAYSQLIQIQEGAKHINNIEGKDLQKMDSTLHLYGNMSKSSNRRISTTRSTRNELLSHPFGGLLGVILY</sequence>
<evidence type="ECO:0000313" key="9">
    <source>
        <dbReference type="EMBL" id="CAA2999695.1"/>
    </source>
</evidence>
<keyword evidence="10" id="KW-1185">Reference proteome</keyword>
<dbReference type="PANTHER" id="PTHR43394:SF16">
    <property type="entry name" value="ABC TRANSPORTER B FAMILY MEMBER 4-LIKE ISOFORM X1"/>
    <property type="match status" value="1"/>
</dbReference>
<organism evidence="9 10">
    <name type="scientific">Olea europaea subsp. europaea</name>
    <dbReference type="NCBI Taxonomy" id="158383"/>
    <lineage>
        <taxon>Eukaryota</taxon>
        <taxon>Viridiplantae</taxon>
        <taxon>Streptophyta</taxon>
        <taxon>Embryophyta</taxon>
        <taxon>Tracheophyta</taxon>
        <taxon>Spermatophyta</taxon>
        <taxon>Magnoliopsida</taxon>
        <taxon>eudicotyledons</taxon>
        <taxon>Gunneridae</taxon>
        <taxon>Pentapetalae</taxon>
        <taxon>asterids</taxon>
        <taxon>lamiids</taxon>
        <taxon>Lamiales</taxon>
        <taxon>Oleaceae</taxon>
        <taxon>Oleeae</taxon>
        <taxon>Olea</taxon>
    </lineage>
</organism>
<keyword evidence="3" id="KW-0813">Transport</keyword>
<comment type="similarity">
    <text evidence="2">Belongs to the ABC transporter superfamily. ABCB family. Multidrug resistance exporter (TC 3.A.1.201) subfamily.</text>
</comment>
<dbReference type="InterPro" id="IPR027417">
    <property type="entry name" value="P-loop_NTPase"/>
</dbReference>
<reference evidence="9 10" key="1">
    <citation type="submission" date="2019-12" db="EMBL/GenBank/DDBJ databases">
        <authorList>
            <person name="Alioto T."/>
            <person name="Alioto T."/>
            <person name="Gomez Garrido J."/>
        </authorList>
    </citation>
    <scope>NUCLEOTIDE SEQUENCE [LARGE SCALE GENOMIC DNA]</scope>
</reference>
<dbReference type="Gene3D" id="1.20.1560.10">
    <property type="entry name" value="ABC transporter type 1, transmembrane domain"/>
    <property type="match status" value="1"/>
</dbReference>
<dbReference type="InterPro" id="IPR039421">
    <property type="entry name" value="Type_1_exporter"/>
</dbReference>
<dbReference type="OrthoDB" id="1110383at2759"/>
<evidence type="ECO:0000256" key="2">
    <source>
        <dbReference type="ARBA" id="ARBA00007577"/>
    </source>
</evidence>
<keyword evidence="5" id="KW-0677">Repeat</keyword>
<dbReference type="GO" id="GO:0005743">
    <property type="term" value="C:mitochondrial inner membrane"/>
    <property type="evidence" value="ECO:0007669"/>
    <property type="project" value="TreeGrafter"/>
</dbReference>
<dbReference type="EMBL" id="CACTIH010005646">
    <property type="protein sequence ID" value="CAA2999695.1"/>
    <property type="molecule type" value="Genomic_DNA"/>
</dbReference>
<keyword evidence="8" id="KW-0325">Glycoprotein</keyword>
<dbReference type="Proteomes" id="UP000594638">
    <property type="component" value="Unassembled WGS sequence"/>
</dbReference>
<protein>
    <submittedName>
        <fullName evidence="9">ABC transporter B family member 9-like</fullName>
    </submittedName>
</protein>
<dbReference type="InterPro" id="IPR036640">
    <property type="entry name" value="ABC1_TM_sf"/>
</dbReference>
<dbReference type="PANTHER" id="PTHR43394">
    <property type="entry name" value="ATP-DEPENDENT PERMEASE MDL1, MITOCHONDRIAL"/>
    <property type="match status" value="1"/>
</dbReference>
<gene>
    <name evidence="9" type="ORF">OLEA9_A069213</name>
</gene>
<proteinExistence type="inferred from homology"/>